<keyword evidence="6" id="KW-0963">Cytoplasm</keyword>
<keyword evidence="4 6" id="KW-0520">NAD</keyword>
<dbReference type="Pfam" id="PF01513">
    <property type="entry name" value="NAD_kinase"/>
    <property type="match status" value="1"/>
</dbReference>
<evidence type="ECO:0000256" key="1">
    <source>
        <dbReference type="ARBA" id="ARBA00022679"/>
    </source>
</evidence>
<organism evidence="7 8">
    <name type="scientific">Thermithiobacillus plumbiphilus</name>
    <dbReference type="NCBI Taxonomy" id="1729899"/>
    <lineage>
        <taxon>Bacteria</taxon>
        <taxon>Pseudomonadati</taxon>
        <taxon>Pseudomonadota</taxon>
        <taxon>Acidithiobacillia</taxon>
        <taxon>Acidithiobacillales</taxon>
        <taxon>Thermithiobacillaceae</taxon>
        <taxon>Thermithiobacillus</taxon>
    </lineage>
</organism>
<dbReference type="Gene3D" id="3.40.50.10330">
    <property type="entry name" value="Probable inorganic polyphosphate/atp-NAD kinase, domain 1"/>
    <property type="match status" value="1"/>
</dbReference>
<dbReference type="EMBL" id="JBBPCO010000004">
    <property type="protein sequence ID" value="MEK8089296.1"/>
    <property type="molecule type" value="Genomic_DNA"/>
</dbReference>
<dbReference type="Pfam" id="PF20143">
    <property type="entry name" value="NAD_kinase_C"/>
    <property type="match status" value="1"/>
</dbReference>
<reference evidence="7 8" key="1">
    <citation type="submission" date="2024-04" db="EMBL/GenBank/DDBJ databases">
        <authorList>
            <person name="Abashina T."/>
            <person name="Shaikin A."/>
        </authorList>
    </citation>
    <scope>NUCLEOTIDE SEQUENCE [LARGE SCALE GENOMIC DNA]</scope>
    <source>
        <strain evidence="7 8">AAFK</strain>
    </source>
</reference>
<keyword evidence="8" id="KW-1185">Reference proteome</keyword>
<feature type="binding site" evidence="6">
    <location>
        <position position="161"/>
    </location>
    <ligand>
        <name>NAD(+)</name>
        <dbReference type="ChEBI" id="CHEBI:57540"/>
    </ligand>
</feature>
<evidence type="ECO:0000256" key="3">
    <source>
        <dbReference type="ARBA" id="ARBA00022857"/>
    </source>
</evidence>
<keyword evidence="6" id="KW-0547">Nucleotide-binding</keyword>
<feature type="binding site" evidence="6">
    <location>
        <begin position="191"/>
        <end position="196"/>
    </location>
    <ligand>
        <name>NAD(+)</name>
        <dbReference type="ChEBI" id="CHEBI:57540"/>
    </ligand>
</feature>
<dbReference type="EC" id="2.7.1.23" evidence="6"/>
<proteinExistence type="inferred from homology"/>
<dbReference type="Gene3D" id="2.60.200.30">
    <property type="entry name" value="Probable inorganic polyphosphate/atp-NAD kinase, domain 2"/>
    <property type="match status" value="1"/>
</dbReference>
<evidence type="ECO:0000313" key="7">
    <source>
        <dbReference type="EMBL" id="MEK8089296.1"/>
    </source>
</evidence>
<dbReference type="InterPro" id="IPR017438">
    <property type="entry name" value="ATP-NAD_kinase_N"/>
</dbReference>
<evidence type="ECO:0000313" key="8">
    <source>
        <dbReference type="Proteomes" id="UP001446205"/>
    </source>
</evidence>
<evidence type="ECO:0000256" key="5">
    <source>
        <dbReference type="ARBA" id="ARBA00047925"/>
    </source>
</evidence>
<dbReference type="InterPro" id="IPR002504">
    <property type="entry name" value="NADK"/>
</dbReference>
<comment type="function">
    <text evidence="6">Involved in the regulation of the intracellular balance of NAD and NADP, and is a key enzyme in the biosynthesis of NADP. Catalyzes specifically the phosphorylation on 2'-hydroxyl of the adenosine moiety of NAD to yield NADP.</text>
</comment>
<dbReference type="HAMAP" id="MF_00361">
    <property type="entry name" value="NAD_kinase"/>
    <property type="match status" value="1"/>
</dbReference>
<dbReference type="NCBIfam" id="NF002306">
    <property type="entry name" value="PRK01231.1"/>
    <property type="match status" value="1"/>
</dbReference>
<feature type="binding site" evidence="6">
    <location>
        <begin position="75"/>
        <end position="76"/>
    </location>
    <ligand>
        <name>NAD(+)</name>
        <dbReference type="ChEBI" id="CHEBI:57540"/>
    </ligand>
</feature>
<dbReference type="RefSeq" id="WP_341370354.1">
    <property type="nucleotide sequence ID" value="NZ_JBBPCO010000004.1"/>
</dbReference>
<dbReference type="PANTHER" id="PTHR20275:SF0">
    <property type="entry name" value="NAD KINASE"/>
    <property type="match status" value="1"/>
</dbReference>
<evidence type="ECO:0000256" key="4">
    <source>
        <dbReference type="ARBA" id="ARBA00023027"/>
    </source>
</evidence>
<comment type="caution">
    <text evidence="6">Lacks conserved residue(s) required for the propagation of feature annotation.</text>
</comment>
<comment type="cofactor">
    <cofactor evidence="6">
        <name>a divalent metal cation</name>
        <dbReference type="ChEBI" id="CHEBI:60240"/>
    </cofactor>
</comment>
<dbReference type="Proteomes" id="UP001446205">
    <property type="component" value="Unassembled WGS sequence"/>
</dbReference>
<comment type="similarity">
    <text evidence="6">Belongs to the NAD kinase family.</text>
</comment>
<keyword evidence="1 6" id="KW-0808">Transferase</keyword>
<keyword evidence="2 6" id="KW-0418">Kinase</keyword>
<evidence type="ECO:0000256" key="2">
    <source>
        <dbReference type="ARBA" id="ARBA00022777"/>
    </source>
</evidence>
<comment type="caution">
    <text evidence="7">The sequence shown here is derived from an EMBL/GenBank/DDBJ whole genome shotgun (WGS) entry which is preliminary data.</text>
</comment>
<dbReference type="SUPFAM" id="SSF111331">
    <property type="entry name" value="NAD kinase/diacylglycerol kinase-like"/>
    <property type="match status" value="1"/>
</dbReference>
<comment type="catalytic activity">
    <reaction evidence="5 6">
        <text>NAD(+) + ATP = ADP + NADP(+) + H(+)</text>
        <dbReference type="Rhea" id="RHEA:18629"/>
        <dbReference type="ChEBI" id="CHEBI:15378"/>
        <dbReference type="ChEBI" id="CHEBI:30616"/>
        <dbReference type="ChEBI" id="CHEBI:57540"/>
        <dbReference type="ChEBI" id="CHEBI:58349"/>
        <dbReference type="ChEBI" id="CHEBI:456216"/>
        <dbReference type="EC" id="2.7.1.23"/>
    </reaction>
</comment>
<dbReference type="GO" id="GO:0003951">
    <property type="term" value="F:NAD+ kinase activity"/>
    <property type="evidence" value="ECO:0007669"/>
    <property type="project" value="UniProtKB-EC"/>
</dbReference>
<accession>A0ABU9D8J4</accession>
<sequence length="298" mass="32378">MSTPFKTIGLMGKYQDPSSGPCLQKLARVIHDLGLELVLEAESASYLDQGTPAHRVLARDQMGQACDLIIVLGGDGTLLGAARTFCFFGVPLLGINMGRLGFLANVSLQEIETMLPEILAGQYEVDQRTLLLGSIWREGHYVLSNAPALNDIVVHKGNFARMVEFDTHINDTFAFKLRSDGLIISTPTGSTAYALSAGGPIMHPGMGAMLLVPICPHTMSNRPLVIPDTSTVRICINDLRHNPAQVSFDGHSTINLCEGDQIHIARSPCSASFIHPLGSDHFQLLRQKLHWAEQIGDD</sequence>
<feature type="binding site" evidence="6">
    <location>
        <position position="180"/>
    </location>
    <ligand>
        <name>NAD(+)</name>
        <dbReference type="ChEBI" id="CHEBI:57540"/>
    </ligand>
</feature>
<dbReference type="InterPro" id="IPR017437">
    <property type="entry name" value="ATP-NAD_kinase_PpnK-typ_C"/>
</dbReference>
<keyword evidence="3 6" id="KW-0521">NADP</keyword>
<gene>
    <name evidence="6" type="primary">nadK</name>
    <name evidence="7" type="ORF">WOB96_05900</name>
</gene>
<dbReference type="PANTHER" id="PTHR20275">
    <property type="entry name" value="NAD KINASE"/>
    <property type="match status" value="1"/>
</dbReference>
<protein>
    <recommendedName>
        <fullName evidence="6">NAD kinase</fullName>
        <ecNumber evidence="6">2.7.1.23</ecNumber>
    </recommendedName>
    <alternativeName>
        <fullName evidence="6">ATP-dependent NAD kinase</fullName>
    </alternativeName>
</protein>
<feature type="active site" description="Proton acceptor" evidence="6">
    <location>
        <position position="75"/>
    </location>
</feature>
<feature type="binding site" evidence="6">
    <location>
        <position position="178"/>
    </location>
    <ligand>
        <name>NAD(+)</name>
        <dbReference type="ChEBI" id="CHEBI:57540"/>
    </ligand>
</feature>
<name>A0ABU9D8J4_9PROT</name>
<keyword evidence="6" id="KW-0067">ATP-binding</keyword>
<feature type="binding site" evidence="6">
    <location>
        <begin position="150"/>
        <end position="151"/>
    </location>
    <ligand>
        <name>NAD(+)</name>
        <dbReference type="ChEBI" id="CHEBI:57540"/>
    </ligand>
</feature>
<evidence type="ECO:0000256" key="6">
    <source>
        <dbReference type="HAMAP-Rule" id="MF_00361"/>
    </source>
</evidence>
<comment type="subcellular location">
    <subcellularLocation>
        <location evidence="6">Cytoplasm</location>
    </subcellularLocation>
</comment>
<dbReference type="InterPro" id="IPR016064">
    <property type="entry name" value="NAD/diacylglycerol_kinase_sf"/>
</dbReference>